<sequence length="78" mass="8505">MLIQDGSKKYHIHEKQLIPSKTRSPILVATVGVVDSDFEGVEISGLNVVASSIIFDDIEEQNADIFSCRAIDDDSIGL</sequence>
<keyword evidence="1" id="KW-1185">Reference proteome</keyword>
<organism evidence="1 2">
    <name type="scientific">Romanomermis culicivorax</name>
    <name type="common">Nematode worm</name>
    <dbReference type="NCBI Taxonomy" id="13658"/>
    <lineage>
        <taxon>Eukaryota</taxon>
        <taxon>Metazoa</taxon>
        <taxon>Ecdysozoa</taxon>
        <taxon>Nematoda</taxon>
        <taxon>Enoplea</taxon>
        <taxon>Dorylaimia</taxon>
        <taxon>Mermithida</taxon>
        <taxon>Mermithoidea</taxon>
        <taxon>Mermithidae</taxon>
        <taxon>Romanomermis</taxon>
    </lineage>
</organism>
<evidence type="ECO:0000313" key="1">
    <source>
        <dbReference type="Proteomes" id="UP000887565"/>
    </source>
</evidence>
<dbReference type="WBParaSite" id="nRc.2.0.1.t44361-RA">
    <property type="protein sequence ID" value="nRc.2.0.1.t44361-RA"/>
    <property type="gene ID" value="nRc.2.0.1.g44361"/>
</dbReference>
<reference evidence="2" key="1">
    <citation type="submission" date="2022-11" db="UniProtKB">
        <authorList>
            <consortium name="WormBaseParasite"/>
        </authorList>
    </citation>
    <scope>IDENTIFICATION</scope>
</reference>
<name>A0A915L1K5_ROMCU</name>
<dbReference type="AlphaFoldDB" id="A0A915L1K5"/>
<accession>A0A915L1K5</accession>
<proteinExistence type="predicted"/>
<protein>
    <submittedName>
        <fullName evidence="2">Uncharacterized protein</fullName>
    </submittedName>
</protein>
<dbReference type="Proteomes" id="UP000887565">
    <property type="component" value="Unplaced"/>
</dbReference>
<evidence type="ECO:0000313" key="2">
    <source>
        <dbReference type="WBParaSite" id="nRc.2.0.1.t44361-RA"/>
    </source>
</evidence>